<organism evidence="2 3">
    <name type="scientific">Micrococcus lylae</name>
    <dbReference type="NCBI Taxonomy" id="1273"/>
    <lineage>
        <taxon>Bacteria</taxon>
        <taxon>Bacillati</taxon>
        <taxon>Actinomycetota</taxon>
        <taxon>Actinomycetes</taxon>
        <taxon>Micrococcales</taxon>
        <taxon>Micrococcaceae</taxon>
        <taxon>Micrococcus</taxon>
    </lineage>
</organism>
<evidence type="ECO:0000313" key="3">
    <source>
        <dbReference type="Proteomes" id="UP000196230"/>
    </source>
</evidence>
<reference evidence="2 3" key="1">
    <citation type="submission" date="2017-02" db="EMBL/GenBank/DDBJ databases">
        <authorList>
            <person name="Peterson S.W."/>
        </authorList>
    </citation>
    <scope>NUCLEOTIDE SEQUENCE [LARGE SCALE GENOMIC DNA]</scope>
    <source>
        <strain evidence="2 3">2B3F</strain>
    </source>
</reference>
<evidence type="ECO:0000313" key="2">
    <source>
        <dbReference type="EMBL" id="SJN32864.1"/>
    </source>
</evidence>
<gene>
    <name evidence="2" type="ORF">FM125_09280</name>
</gene>
<dbReference type="GO" id="GO:0046872">
    <property type="term" value="F:metal ion binding"/>
    <property type="evidence" value="ECO:0007669"/>
    <property type="project" value="InterPro"/>
</dbReference>
<accession>A0A1R4JLP9</accession>
<dbReference type="Proteomes" id="UP000196230">
    <property type="component" value="Unassembled WGS sequence"/>
</dbReference>
<dbReference type="AlphaFoldDB" id="A0A1R4JLP9"/>
<sequence>MTAQTDIEARWTAYAKDFTAVVDQVTDWHAQTPCAEWDAAQLLEHMVTTQRDFAARNGREVPIFDGSRSMDRRVQWIKHSAAIQALAGDKSFVNQTMSTALGQSTVGDALLRFHGFDLVVHRWDLGRSQGIDVQFTDVEMDRLEATLDAFGDRAYTPGILAEPVQVAEDASRQERLLARMGRRA</sequence>
<dbReference type="RefSeq" id="WP_087134394.1">
    <property type="nucleotide sequence ID" value="NZ_FUKP01000063.1"/>
</dbReference>
<evidence type="ECO:0000259" key="1">
    <source>
        <dbReference type="Pfam" id="PF11716"/>
    </source>
</evidence>
<dbReference type="InterPro" id="IPR034660">
    <property type="entry name" value="DinB/YfiT-like"/>
</dbReference>
<dbReference type="InterPro" id="IPR024344">
    <property type="entry name" value="MDMPI_metal-binding"/>
</dbReference>
<protein>
    <recommendedName>
        <fullName evidence="1">Mycothiol-dependent maleylpyruvate isomerase metal-binding domain-containing protein</fullName>
    </recommendedName>
</protein>
<dbReference type="Pfam" id="PF11716">
    <property type="entry name" value="MDMPI_N"/>
    <property type="match status" value="1"/>
</dbReference>
<feature type="domain" description="Mycothiol-dependent maleylpyruvate isomerase metal-binding" evidence="1">
    <location>
        <begin position="15"/>
        <end position="125"/>
    </location>
</feature>
<dbReference type="SUPFAM" id="SSF109854">
    <property type="entry name" value="DinB/YfiT-like putative metalloenzymes"/>
    <property type="match status" value="1"/>
</dbReference>
<proteinExistence type="predicted"/>
<name>A0A1R4JLP9_9MICC</name>
<dbReference type="EMBL" id="FUKP01000063">
    <property type="protein sequence ID" value="SJN32864.1"/>
    <property type="molecule type" value="Genomic_DNA"/>
</dbReference>